<keyword evidence="6" id="KW-0411">Iron-sulfur</keyword>
<evidence type="ECO:0000256" key="5">
    <source>
        <dbReference type="ARBA" id="ARBA00023004"/>
    </source>
</evidence>
<accession>A0ABT9AX28</accession>
<feature type="domain" description="Rieske" evidence="11">
    <location>
        <begin position="64"/>
        <end position="154"/>
    </location>
</feature>
<evidence type="ECO:0000256" key="1">
    <source>
        <dbReference type="ARBA" id="ARBA00002494"/>
    </source>
</evidence>
<dbReference type="InterPro" id="IPR036922">
    <property type="entry name" value="Rieske_2Fe-2S_sf"/>
</dbReference>
<proteinExistence type="predicted"/>
<keyword evidence="3" id="KW-0001">2Fe-2S</keyword>
<dbReference type="Gene3D" id="2.102.10.10">
    <property type="entry name" value="Rieske [2Fe-2S] iron-sulphur domain"/>
    <property type="match status" value="1"/>
</dbReference>
<dbReference type="EMBL" id="JAUQTA010000001">
    <property type="protein sequence ID" value="MDO7867071.1"/>
    <property type="molecule type" value="Genomic_DNA"/>
</dbReference>
<keyword evidence="10" id="KW-0732">Signal</keyword>
<reference evidence="12 13" key="1">
    <citation type="submission" date="2023-07" db="EMBL/GenBank/DDBJ databases">
        <title>Nocardioides sp. nov WY-20 isolated from soil.</title>
        <authorList>
            <person name="Liu B."/>
            <person name="Wan Y."/>
        </authorList>
    </citation>
    <scope>NUCLEOTIDE SEQUENCE [LARGE SCALE GENOMIC DNA]</scope>
    <source>
        <strain evidence="12 13">WY-20</strain>
    </source>
</reference>
<keyword evidence="4" id="KW-0479">Metal-binding</keyword>
<protein>
    <recommendedName>
        <fullName evidence="2">Cytochrome bc1 complex Rieske iron-sulfur subunit</fullName>
    </recommendedName>
    <alternativeName>
        <fullName evidence="8">Cytochrome bc1 reductase complex subunit QcrA</fullName>
    </alternativeName>
</protein>
<dbReference type="Pfam" id="PF00355">
    <property type="entry name" value="Rieske"/>
    <property type="match status" value="1"/>
</dbReference>
<evidence type="ECO:0000256" key="4">
    <source>
        <dbReference type="ARBA" id="ARBA00022723"/>
    </source>
</evidence>
<dbReference type="SUPFAM" id="SSF50022">
    <property type="entry name" value="ISP domain"/>
    <property type="match status" value="1"/>
</dbReference>
<dbReference type="InterPro" id="IPR006311">
    <property type="entry name" value="TAT_signal"/>
</dbReference>
<dbReference type="PROSITE" id="PS51318">
    <property type="entry name" value="TAT"/>
    <property type="match status" value="1"/>
</dbReference>
<feature type="chain" id="PRO_5045487654" description="Cytochrome bc1 complex Rieske iron-sulfur subunit" evidence="10">
    <location>
        <begin position="29"/>
        <end position="155"/>
    </location>
</feature>
<dbReference type="PROSITE" id="PS51296">
    <property type="entry name" value="RIESKE"/>
    <property type="match status" value="1"/>
</dbReference>
<feature type="compositionally biased region" description="Low complexity" evidence="9">
    <location>
        <begin position="46"/>
        <end position="66"/>
    </location>
</feature>
<evidence type="ECO:0000256" key="10">
    <source>
        <dbReference type="SAM" id="SignalP"/>
    </source>
</evidence>
<feature type="region of interest" description="Disordered" evidence="9">
    <location>
        <begin position="36"/>
        <end position="66"/>
    </location>
</feature>
<comment type="caution">
    <text evidence="12">The sequence shown here is derived from an EMBL/GenBank/DDBJ whole genome shotgun (WGS) entry which is preliminary data.</text>
</comment>
<evidence type="ECO:0000256" key="2">
    <source>
        <dbReference type="ARBA" id="ARBA00015816"/>
    </source>
</evidence>
<dbReference type="InterPro" id="IPR014349">
    <property type="entry name" value="Rieske_Fe-S_prot"/>
</dbReference>
<comment type="function">
    <text evidence="1">Iron-sulfur subunit of the cytochrome bc1 complex, an essential component of the respiratory electron transport chain required for ATP synthesis. The bc1 complex catalyzes the oxidation of menaquinol and the reduction of cytochrome c in the respiratory chain. The bc1 complex operates through a Q-cycle mechanism that couples electron transfer to generation of the proton gradient that drives ATP synthesis.</text>
</comment>
<dbReference type="InterPro" id="IPR017941">
    <property type="entry name" value="Rieske_2Fe-2S"/>
</dbReference>
<evidence type="ECO:0000313" key="12">
    <source>
        <dbReference type="EMBL" id="MDO7867071.1"/>
    </source>
</evidence>
<name>A0ABT9AX28_9ACTN</name>
<gene>
    <name evidence="12" type="ORF">Q5722_01690</name>
</gene>
<keyword evidence="5" id="KW-0408">Iron</keyword>
<dbReference type="Proteomes" id="UP001233314">
    <property type="component" value="Unassembled WGS sequence"/>
</dbReference>
<evidence type="ECO:0000256" key="9">
    <source>
        <dbReference type="SAM" id="MobiDB-lite"/>
    </source>
</evidence>
<evidence type="ECO:0000256" key="6">
    <source>
        <dbReference type="ARBA" id="ARBA00023014"/>
    </source>
</evidence>
<keyword evidence="7" id="KW-1015">Disulfide bond</keyword>
<dbReference type="CDD" id="cd03467">
    <property type="entry name" value="Rieske"/>
    <property type="match status" value="1"/>
</dbReference>
<evidence type="ECO:0000256" key="7">
    <source>
        <dbReference type="ARBA" id="ARBA00023157"/>
    </source>
</evidence>
<dbReference type="RefSeq" id="WP_305026477.1">
    <property type="nucleotide sequence ID" value="NZ_JAUQTA010000001.1"/>
</dbReference>
<evidence type="ECO:0000256" key="8">
    <source>
        <dbReference type="ARBA" id="ARBA00029586"/>
    </source>
</evidence>
<evidence type="ECO:0000256" key="3">
    <source>
        <dbReference type="ARBA" id="ARBA00022714"/>
    </source>
</evidence>
<sequence>MSAGNLSRRSVVAAVGAAPLLAACGAEAARQAAPAASVTPTPGATAHPSAGAGRGPAGAAPEGPSLLATSQVPVGGAVVVAAQSLVVTQPVAGEFRCFSSVCTHAGCTVRAGSPLVCPCHGSEFAIADGSVLRGPAATPLPERRIAVHDGEVRLA</sequence>
<organism evidence="12 13">
    <name type="scientific">Nocardioides jiangxiensis</name>
    <dbReference type="NCBI Taxonomy" id="3064524"/>
    <lineage>
        <taxon>Bacteria</taxon>
        <taxon>Bacillati</taxon>
        <taxon>Actinomycetota</taxon>
        <taxon>Actinomycetes</taxon>
        <taxon>Propionibacteriales</taxon>
        <taxon>Nocardioidaceae</taxon>
        <taxon>Nocardioides</taxon>
    </lineage>
</organism>
<evidence type="ECO:0000259" key="11">
    <source>
        <dbReference type="PROSITE" id="PS51296"/>
    </source>
</evidence>
<evidence type="ECO:0000313" key="13">
    <source>
        <dbReference type="Proteomes" id="UP001233314"/>
    </source>
</evidence>
<keyword evidence="13" id="KW-1185">Reference proteome</keyword>
<feature type="signal peptide" evidence="10">
    <location>
        <begin position="1"/>
        <end position="28"/>
    </location>
</feature>
<dbReference type="PANTHER" id="PTHR10134">
    <property type="entry name" value="CYTOCHROME B-C1 COMPLEX SUBUNIT RIESKE, MITOCHONDRIAL"/>
    <property type="match status" value="1"/>
</dbReference>